<evidence type="ECO:0000256" key="14">
    <source>
        <dbReference type="SAM" id="Phobius"/>
    </source>
</evidence>
<evidence type="ECO:0000256" key="11">
    <source>
        <dbReference type="ARBA" id="ARBA00023033"/>
    </source>
</evidence>
<dbReference type="GO" id="GO:0006805">
    <property type="term" value="P:xenobiotic metabolic process"/>
    <property type="evidence" value="ECO:0007669"/>
    <property type="project" value="TreeGrafter"/>
</dbReference>
<dbReference type="PRINTS" id="PR00463">
    <property type="entry name" value="EP450I"/>
</dbReference>
<evidence type="ECO:0000256" key="12">
    <source>
        <dbReference type="ARBA" id="ARBA00023136"/>
    </source>
</evidence>
<dbReference type="PANTHER" id="PTHR24300">
    <property type="entry name" value="CYTOCHROME P450 508A4-RELATED"/>
    <property type="match status" value="1"/>
</dbReference>
<evidence type="ECO:0000313" key="16">
    <source>
        <dbReference type="Proteomes" id="UP000887568"/>
    </source>
</evidence>
<dbReference type="EnsemblMetazoa" id="XM_038212254.1">
    <property type="protein sequence ID" value="XP_038068182.1"/>
    <property type="gene ID" value="LOC119737708"/>
</dbReference>
<dbReference type="Pfam" id="PF00067">
    <property type="entry name" value="p450"/>
    <property type="match status" value="1"/>
</dbReference>
<feature type="binding site" description="axial binding residue" evidence="13">
    <location>
        <position position="462"/>
    </location>
    <ligand>
        <name>heme</name>
        <dbReference type="ChEBI" id="CHEBI:30413"/>
    </ligand>
    <ligandPart>
        <name>Fe</name>
        <dbReference type="ChEBI" id="CHEBI:18248"/>
    </ligandPart>
</feature>
<dbReference type="EnsemblMetazoa" id="XM_038212256.1">
    <property type="protein sequence ID" value="XP_038068184.1"/>
    <property type="gene ID" value="LOC119737708"/>
</dbReference>
<dbReference type="PANTHER" id="PTHR24300:SF403">
    <property type="entry name" value="CYTOCHROME P450 306A1"/>
    <property type="match status" value="1"/>
</dbReference>
<dbReference type="InterPro" id="IPR001128">
    <property type="entry name" value="Cyt_P450"/>
</dbReference>
<evidence type="ECO:0000256" key="2">
    <source>
        <dbReference type="ARBA" id="ARBA00004174"/>
    </source>
</evidence>
<dbReference type="GeneID" id="119737708"/>
<dbReference type="Proteomes" id="UP000887568">
    <property type="component" value="Unplaced"/>
</dbReference>
<evidence type="ECO:0000256" key="6">
    <source>
        <dbReference type="ARBA" id="ARBA00022723"/>
    </source>
</evidence>
<organism evidence="15 16">
    <name type="scientific">Patiria miniata</name>
    <name type="common">Bat star</name>
    <name type="synonym">Asterina miniata</name>
    <dbReference type="NCBI Taxonomy" id="46514"/>
    <lineage>
        <taxon>Eukaryota</taxon>
        <taxon>Metazoa</taxon>
        <taxon>Echinodermata</taxon>
        <taxon>Eleutherozoa</taxon>
        <taxon>Asterozoa</taxon>
        <taxon>Asteroidea</taxon>
        <taxon>Valvatacea</taxon>
        <taxon>Valvatida</taxon>
        <taxon>Asterinidae</taxon>
        <taxon>Patiria</taxon>
    </lineage>
</organism>
<protein>
    <recommendedName>
        <fullName evidence="17">Cytochrome P450</fullName>
    </recommendedName>
</protein>
<dbReference type="AlphaFoldDB" id="A0A914AWT4"/>
<dbReference type="GO" id="GO:0016712">
    <property type="term" value="F:oxidoreductase activity, acting on paired donors, with incorporation or reduction of molecular oxygen, reduced flavin or flavoprotein as one donor, and incorporation of one atom of oxygen"/>
    <property type="evidence" value="ECO:0007669"/>
    <property type="project" value="TreeGrafter"/>
</dbReference>
<dbReference type="GO" id="GO:0020037">
    <property type="term" value="F:heme binding"/>
    <property type="evidence" value="ECO:0007669"/>
    <property type="project" value="InterPro"/>
</dbReference>
<evidence type="ECO:0000256" key="10">
    <source>
        <dbReference type="ARBA" id="ARBA00023004"/>
    </source>
</evidence>
<keyword evidence="16" id="KW-1185">Reference proteome</keyword>
<dbReference type="PRINTS" id="PR00385">
    <property type="entry name" value="P450"/>
</dbReference>
<dbReference type="OMA" id="NCAMIAF"/>
<dbReference type="InterPro" id="IPR036396">
    <property type="entry name" value="Cyt_P450_sf"/>
</dbReference>
<keyword evidence="14" id="KW-1133">Transmembrane helix</keyword>
<evidence type="ECO:0008006" key="17">
    <source>
        <dbReference type="Google" id="ProtNLM"/>
    </source>
</evidence>
<keyword evidence="12 14" id="KW-0472">Membrane</keyword>
<evidence type="ECO:0000256" key="3">
    <source>
        <dbReference type="ARBA" id="ARBA00004406"/>
    </source>
</evidence>
<dbReference type="SUPFAM" id="SSF48264">
    <property type="entry name" value="Cytochrome P450"/>
    <property type="match status" value="1"/>
</dbReference>
<dbReference type="EnsemblMetazoa" id="XM_038212253.1">
    <property type="protein sequence ID" value="XP_038068181.1"/>
    <property type="gene ID" value="LOC119737708"/>
</dbReference>
<evidence type="ECO:0000313" key="15">
    <source>
        <dbReference type="EnsemblMetazoa" id="XP_038068182.1"/>
    </source>
</evidence>
<comment type="cofactor">
    <cofactor evidence="1 13">
        <name>heme</name>
        <dbReference type="ChEBI" id="CHEBI:30413"/>
    </cofactor>
</comment>
<dbReference type="FunFam" id="1.10.630.10:FF:000238">
    <property type="entry name" value="Cytochrome P450 2A6"/>
    <property type="match status" value="1"/>
</dbReference>
<evidence type="ECO:0000256" key="7">
    <source>
        <dbReference type="ARBA" id="ARBA00022824"/>
    </source>
</evidence>
<keyword evidence="7" id="KW-0256">Endoplasmic reticulum</keyword>
<dbReference type="GO" id="GO:0005789">
    <property type="term" value="C:endoplasmic reticulum membrane"/>
    <property type="evidence" value="ECO:0007669"/>
    <property type="project" value="UniProtKB-SubCell"/>
</dbReference>
<keyword evidence="6 13" id="KW-0479">Metal-binding</keyword>
<dbReference type="Gene3D" id="1.10.630.10">
    <property type="entry name" value="Cytochrome P450"/>
    <property type="match status" value="1"/>
</dbReference>
<reference evidence="15" key="1">
    <citation type="submission" date="2022-11" db="UniProtKB">
        <authorList>
            <consortium name="EnsemblMetazoa"/>
        </authorList>
    </citation>
    <scope>IDENTIFICATION</scope>
</reference>
<evidence type="ECO:0000256" key="8">
    <source>
        <dbReference type="ARBA" id="ARBA00022848"/>
    </source>
</evidence>
<dbReference type="RefSeq" id="XP_038068181.1">
    <property type="nucleotide sequence ID" value="XM_038212253.1"/>
</dbReference>
<keyword evidence="8" id="KW-0492">Microsome</keyword>
<dbReference type="GO" id="GO:0006082">
    <property type="term" value="P:organic acid metabolic process"/>
    <property type="evidence" value="ECO:0007669"/>
    <property type="project" value="TreeGrafter"/>
</dbReference>
<dbReference type="InterPro" id="IPR002401">
    <property type="entry name" value="Cyt_P450_E_grp-I"/>
</dbReference>
<feature type="transmembrane region" description="Helical" evidence="14">
    <location>
        <begin position="16"/>
        <end position="37"/>
    </location>
</feature>
<dbReference type="GO" id="GO:0005506">
    <property type="term" value="F:iron ion binding"/>
    <property type="evidence" value="ECO:0007669"/>
    <property type="project" value="InterPro"/>
</dbReference>
<evidence type="ECO:0000256" key="1">
    <source>
        <dbReference type="ARBA" id="ARBA00001971"/>
    </source>
</evidence>
<keyword evidence="5 13" id="KW-0349">Heme</keyword>
<evidence type="ECO:0000256" key="9">
    <source>
        <dbReference type="ARBA" id="ARBA00023002"/>
    </source>
</evidence>
<comment type="subcellular location">
    <subcellularLocation>
        <location evidence="3">Endoplasmic reticulum membrane</location>
        <topology evidence="3">Peripheral membrane protein</topology>
    </subcellularLocation>
    <subcellularLocation>
        <location evidence="2">Microsome membrane</location>
        <topology evidence="2">Peripheral membrane protein</topology>
    </subcellularLocation>
</comment>
<keyword evidence="10 13" id="KW-0408">Iron</keyword>
<keyword evidence="14" id="KW-0812">Transmembrane</keyword>
<dbReference type="GO" id="GO:0008395">
    <property type="term" value="F:steroid hydroxylase activity"/>
    <property type="evidence" value="ECO:0007669"/>
    <property type="project" value="TreeGrafter"/>
</dbReference>
<comment type="similarity">
    <text evidence="4">Belongs to the cytochrome P450 family.</text>
</comment>
<evidence type="ECO:0000256" key="13">
    <source>
        <dbReference type="PIRSR" id="PIRSR602401-1"/>
    </source>
</evidence>
<dbReference type="InterPro" id="IPR050182">
    <property type="entry name" value="Cytochrome_P450_fam2"/>
</dbReference>
<keyword evidence="9" id="KW-0560">Oxidoreductase</keyword>
<dbReference type="OrthoDB" id="1470350at2759"/>
<dbReference type="RefSeq" id="XP_038068182.1">
    <property type="nucleotide sequence ID" value="XM_038212254.1"/>
</dbReference>
<dbReference type="RefSeq" id="XP_038068184.1">
    <property type="nucleotide sequence ID" value="XM_038212256.1"/>
</dbReference>
<evidence type="ECO:0000256" key="5">
    <source>
        <dbReference type="ARBA" id="ARBA00022617"/>
    </source>
</evidence>
<name>A0A914AWT4_PATMI</name>
<evidence type="ECO:0000256" key="4">
    <source>
        <dbReference type="ARBA" id="ARBA00010617"/>
    </source>
</evidence>
<accession>A0A914AWT4</accession>
<sequence length="517" mass="60213">MAIAEKVISVLTNANYISTVPFLLCAVVTFLVTTLIWRRLTYWSKYTWPPGPRGWPLIGNSLLIAPHSGQTNADFTRIGKQYHPDMFTLTLYLGKRMLILNSFESIKDAFVKHSALISDRPSVWPFTYVNENQRNVGVFLEAFTQSWKREKKYMMRTVRQFGYGTSGSESIILQEANHLAELIKKRGGEPFDLCLPVSLCLLNVTFSMIIGTTYEEDDKEFSKLLNYFLQWYFEVFKLYDVEPLLPFYHKFGLSAQLNKGKMMTREMLTFLQKHIDYHKATLDPGHPRDMVDACLIEMAKGDPNSDLREFTDEKFLWMLFFFIPDQGDTASGLFLFLMLVTALHPDVQQRVFQEIQDVIGDQPPSLKDKEKMPYTEAVILETLRMDTTFPLLIQHVTADDVEIFGYKIPKDTTVVPNIYAVHFDPELWGDPENFRPERFIDEQGRINRPDHFIPYSTGRRVCVGQQLSQNQFFLFYITLIQKYKFKLPDGDPIPKLESQWFWGVIPRDFRLQAEPRQ</sequence>
<proteinExistence type="inferred from homology"/>
<keyword evidence="11" id="KW-0503">Monooxygenase</keyword>